<proteinExistence type="predicted"/>
<comment type="caution">
    <text evidence="2">The sequence shown here is derived from an EMBL/GenBank/DDBJ whole genome shotgun (WGS) entry which is preliminary data.</text>
</comment>
<dbReference type="EMBL" id="SGUG01000019">
    <property type="protein sequence ID" value="MDG0863552.1"/>
    <property type="molecule type" value="Genomic_DNA"/>
</dbReference>
<dbReference type="Proteomes" id="UP001152766">
    <property type="component" value="Unassembled WGS sequence"/>
</dbReference>
<keyword evidence="1" id="KW-0812">Transmembrane</keyword>
<keyword evidence="1" id="KW-0472">Membrane</keyword>
<evidence type="ECO:0000313" key="2">
    <source>
        <dbReference type="EMBL" id="MDG0863552.1"/>
    </source>
</evidence>
<keyword evidence="3" id="KW-1185">Reference proteome</keyword>
<evidence type="ECO:0000313" key="3">
    <source>
        <dbReference type="Proteomes" id="UP001152766"/>
    </source>
</evidence>
<evidence type="ECO:0008006" key="4">
    <source>
        <dbReference type="Google" id="ProtNLM"/>
    </source>
</evidence>
<dbReference type="RefSeq" id="WP_268153362.1">
    <property type="nucleotide sequence ID" value="NZ_JAPPUW010000021.1"/>
</dbReference>
<dbReference type="AlphaFoldDB" id="A0A9X4LJG2"/>
<sequence>MASFRDKVRTLRWDDHRYYHQCRINQTLHLVSAISFLVAYALLFIDPAAAAWVGWCVGMVTRQSGHIFFEPRGYDHVNQASDEHKEAIKAGYNMRRKAVLIGVWLALPLLLWASPGLFGLIEPAHGAAGWAHDVGLAWLALGVSGLLLRGLQLAVLRGPAWGLAWVVKILTDPLHNVDIYWRSPLALLRGQRYDPIEPAH</sequence>
<organism evidence="2 3">
    <name type="scientific">Pelomonas aquatica</name>
    <dbReference type="NCBI Taxonomy" id="431058"/>
    <lineage>
        <taxon>Bacteria</taxon>
        <taxon>Pseudomonadati</taxon>
        <taxon>Pseudomonadota</taxon>
        <taxon>Betaproteobacteria</taxon>
        <taxon>Burkholderiales</taxon>
        <taxon>Sphaerotilaceae</taxon>
        <taxon>Roseateles</taxon>
    </lineage>
</organism>
<name>A0A9X4LJG2_9BURK</name>
<gene>
    <name evidence="2" type="ORF">EXJ73_13865</name>
</gene>
<feature type="transmembrane region" description="Helical" evidence="1">
    <location>
        <begin position="33"/>
        <end position="57"/>
    </location>
</feature>
<feature type="transmembrane region" description="Helical" evidence="1">
    <location>
        <begin position="98"/>
        <end position="121"/>
    </location>
</feature>
<protein>
    <recommendedName>
        <fullName evidence="4">DUF962 domain-containing protein</fullName>
    </recommendedName>
</protein>
<feature type="transmembrane region" description="Helical" evidence="1">
    <location>
        <begin position="127"/>
        <end position="148"/>
    </location>
</feature>
<reference evidence="2" key="1">
    <citation type="submission" date="2019-02" db="EMBL/GenBank/DDBJ databases">
        <title>Draft genome of the type strain Pelomonas aquatica CCUG 52575T.</title>
        <authorList>
            <person name="Gomila M."/>
            <person name="Lalucat J."/>
        </authorList>
    </citation>
    <scope>NUCLEOTIDE SEQUENCE</scope>
    <source>
        <strain evidence="2">CCUG 52575</strain>
    </source>
</reference>
<accession>A0A9X4LJG2</accession>
<evidence type="ECO:0000256" key="1">
    <source>
        <dbReference type="SAM" id="Phobius"/>
    </source>
</evidence>
<keyword evidence="1" id="KW-1133">Transmembrane helix</keyword>